<dbReference type="Proteomes" id="UP000234323">
    <property type="component" value="Unassembled WGS sequence"/>
</dbReference>
<sequence>MPQDLETKLKLKTEAYNALLESYKVLQLRVERQINLSSSDDAEHVRMTTTERRKLIETNRKLKEKVSELEIENQAPQVAIRTARELHERQYERQKAEIIEQKDQIINNLKEKIQQFSNLISPNQPYDFQSLQTEIKRLKIQDLTIQIPLKKQEFEQNTNNLKNNLNNSGKYLLDKIIKKQNKLFQSNKNNSDKLEELKQILKDDLKNNSERLTEVLNENKELFNLKKHLKNLQNEQNIR</sequence>
<accession>A0A2I1G0I8</accession>
<evidence type="ECO:0000313" key="2">
    <source>
        <dbReference type="EMBL" id="PKY40149.1"/>
    </source>
</evidence>
<dbReference type="EMBL" id="LLXI01000089">
    <property type="protein sequence ID" value="PKY40149.1"/>
    <property type="molecule type" value="Genomic_DNA"/>
</dbReference>
<organism evidence="2 3">
    <name type="scientific">Rhizophagus irregularis</name>
    <dbReference type="NCBI Taxonomy" id="588596"/>
    <lineage>
        <taxon>Eukaryota</taxon>
        <taxon>Fungi</taxon>
        <taxon>Fungi incertae sedis</taxon>
        <taxon>Mucoromycota</taxon>
        <taxon>Glomeromycotina</taxon>
        <taxon>Glomeromycetes</taxon>
        <taxon>Glomerales</taxon>
        <taxon>Glomeraceae</taxon>
        <taxon>Rhizophagus</taxon>
    </lineage>
</organism>
<feature type="coiled-coil region" evidence="1">
    <location>
        <begin position="191"/>
        <end position="235"/>
    </location>
</feature>
<dbReference type="AlphaFoldDB" id="A0A2I1G0I8"/>
<evidence type="ECO:0000313" key="3">
    <source>
        <dbReference type="Proteomes" id="UP000234323"/>
    </source>
</evidence>
<protein>
    <submittedName>
        <fullName evidence="2">Uncharacterized protein</fullName>
    </submittedName>
</protein>
<gene>
    <name evidence="2" type="ORF">RhiirA4_530704</name>
</gene>
<evidence type="ECO:0000256" key="1">
    <source>
        <dbReference type="SAM" id="Coils"/>
    </source>
</evidence>
<comment type="caution">
    <text evidence="2">The sequence shown here is derived from an EMBL/GenBank/DDBJ whole genome shotgun (WGS) entry which is preliminary data.</text>
</comment>
<feature type="coiled-coil region" evidence="1">
    <location>
        <begin position="52"/>
        <end position="119"/>
    </location>
</feature>
<keyword evidence="3" id="KW-1185">Reference proteome</keyword>
<name>A0A2I1G0I8_9GLOM</name>
<keyword evidence="1" id="KW-0175">Coiled coil</keyword>
<proteinExistence type="predicted"/>
<reference evidence="2 3" key="1">
    <citation type="submission" date="2015-10" db="EMBL/GenBank/DDBJ databases">
        <title>Genome analyses suggest a sexual origin of heterokaryosis in a supposedly ancient asexual fungus.</title>
        <authorList>
            <person name="Ropars J."/>
            <person name="Sedzielewska K."/>
            <person name="Noel J."/>
            <person name="Charron P."/>
            <person name="Farinelli L."/>
            <person name="Marton T."/>
            <person name="Kruger M."/>
            <person name="Pelin A."/>
            <person name="Brachmann A."/>
            <person name="Corradi N."/>
        </authorList>
    </citation>
    <scope>NUCLEOTIDE SEQUENCE [LARGE SCALE GENOMIC DNA]</scope>
    <source>
        <strain evidence="2 3">A4</strain>
    </source>
</reference>